<dbReference type="GO" id="GO:0008097">
    <property type="term" value="F:5S rRNA binding"/>
    <property type="evidence" value="ECO:0007669"/>
    <property type="project" value="InterPro"/>
</dbReference>
<dbReference type="NCBIfam" id="TIGR00731">
    <property type="entry name" value="bL25_bact_ctc"/>
    <property type="match status" value="1"/>
</dbReference>
<keyword evidence="4 5" id="KW-0687">Ribonucleoprotein</keyword>
<dbReference type="GO" id="GO:0022625">
    <property type="term" value="C:cytosolic large ribosomal subunit"/>
    <property type="evidence" value="ECO:0007669"/>
    <property type="project" value="TreeGrafter"/>
</dbReference>
<proteinExistence type="inferred from homology"/>
<organism evidence="9 10">
    <name type="scientific">Candidatus Gottesmanbacteria bacterium GW2011_GWA1_44_24b</name>
    <dbReference type="NCBI Taxonomy" id="1618437"/>
    <lineage>
        <taxon>Bacteria</taxon>
        <taxon>Candidatus Gottesmaniibacteriota</taxon>
    </lineage>
</organism>
<dbReference type="GO" id="GO:0003735">
    <property type="term" value="F:structural constituent of ribosome"/>
    <property type="evidence" value="ECO:0007669"/>
    <property type="project" value="InterPro"/>
</dbReference>
<feature type="domain" description="Large ribosomal subunit protein bL25 L25" evidence="7">
    <location>
        <begin position="6"/>
        <end position="91"/>
    </location>
</feature>
<dbReference type="InterPro" id="IPR020930">
    <property type="entry name" value="Ribosomal_uL5_bac-type"/>
</dbReference>
<evidence type="ECO:0000256" key="5">
    <source>
        <dbReference type="HAMAP-Rule" id="MF_01334"/>
    </source>
</evidence>
<feature type="region of interest" description="Disordered" evidence="6">
    <location>
        <begin position="186"/>
        <end position="231"/>
    </location>
</feature>
<protein>
    <recommendedName>
        <fullName evidence="5">Large ribosomal subunit protein bL25</fullName>
    </recommendedName>
    <alternativeName>
        <fullName evidence="5">General stress protein CTC</fullName>
    </alternativeName>
</protein>
<evidence type="ECO:0000259" key="7">
    <source>
        <dbReference type="Pfam" id="PF01386"/>
    </source>
</evidence>
<dbReference type="Gene3D" id="2.170.120.20">
    <property type="entry name" value="Ribosomal protein L25, beta domain"/>
    <property type="match status" value="1"/>
</dbReference>
<dbReference type="EMBL" id="LCIQ01000031">
    <property type="protein sequence ID" value="KKT59915.1"/>
    <property type="molecule type" value="Genomic_DNA"/>
</dbReference>
<feature type="compositionally biased region" description="Basic and acidic residues" evidence="6">
    <location>
        <begin position="209"/>
        <end position="231"/>
    </location>
</feature>
<keyword evidence="1 5" id="KW-0699">rRNA-binding</keyword>
<dbReference type="Proteomes" id="UP000034521">
    <property type="component" value="Unassembled WGS sequence"/>
</dbReference>
<dbReference type="Gene3D" id="2.40.240.10">
    <property type="entry name" value="Ribosomal Protein L25, Chain P"/>
    <property type="match status" value="1"/>
</dbReference>
<dbReference type="InterPro" id="IPR011035">
    <property type="entry name" value="Ribosomal_bL25/Gln-tRNA_synth"/>
</dbReference>
<feature type="domain" description="Large ribosomal subunit protein bL25 beta" evidence="8">
    <location>
        <begin position="99"/>
        <end position="180"/>
    </location>
</feature>
<comment type="subunit">
    <text evidence="5">Part of the 50S ribosomal subunit; part of the 5S rRNA/L5/L18/L25 subcomplex. Contacts the 5S rRNA. Binds to the 5S rRNA independently of L5 and L18.</text>
</comment>
<keyword evidence="2 5" id="KW-0694">RNA-binding</keyword>
<evidence type="ECO:0000256" key="2">
    <source>
        <dbReference type="ARBA" id="ARBA00022884"/>
    </source>
</evidence>
<evidence type="ECO:0000256" key="4">
    <source>
        <dbReference type="ARBA" id="ARBA00023274"/>
    </source>
</evidence>
<dbReference type="InterPro" id="IPR020057">
    <property type="entry name" value="Ribosomal_bL25_b-dom"/>
</dbReference>
<dbReference type="HAMAP" id="MF_01334">
    <property type="entry name" value="Ribosomal_bL25_CTC"/>
    <property type="match status" value="1"/>
</dbReference>
<accession>A0A0G1IL63</accession>
<dbReference type="CDD" id="cd00495">
    <property type="entry name" value="Ribosomal_L25_TL5_CTC"/>
    <property type="match status" value="1"/>
</dbReference>
<evidence type="ECO:0000313" key="10">
    <source>
        <dbReference type="Proteomes" id="UP000034521"/>
    </source>
</evidence>
<evidence type="ECO:0000256" key="6">
    <source>
        <dbReference type="SAM" id="MobiDB-lite"/>
    </source>
</evidence>
<evidence type="ECO:0000259" key="8">
    <source>
        <dbReference type="Pfam" id="PF14693"/>
    </source>
</evidence>
<dbReference type="InterPro" id="IPR020056">
    <property type="entry name" value="Rbsml_bL25/Gln-tRNA_synth_N"/>
</dbReference>
<evidence type="ECO:0000313" key="9">
    <source>
        <dbReference type="EMBL" id="KKT59915.1"/>
    </source>
</evidence>
<dbReference type="GO" id="GO:0006412">
    <property type="term" value="P:translation"/>
    <property type="evidence" value="ECO:0007669"/>
    <property type="project" value="UniProtKB-UniRule"/>
</dbReference>
<dbReference type="SUPFAM" id="SSF50715">
    <property type="entry name" value="Ribosomal protein L25-like"/>
    <property type="match status" value="1"/>
</dbReference>
<dbReference type="InterPro" id="IPR037121">
    <property type="entry name" value="Ribosomal_bL25_C"/>
</dbReference>
<evidence type="ECO:0000256" key="1">
    <source>
        <dbReference type="ARBA" id="ARBA00022730"/>
    </source>
</evidence>
<dbReference type="InterPro" id="IPR001021">
    <property type="entry name" value="Ribosomal_bL25_long"/>
</dbReference>
<keyword evidence="3 5" id="KW-0689">Ribosomal protein</keyword>
<gene>
    <name evidence="5" type="primary">rplY</name>
    <name evidence="5" type="synonym">ctc</name>
    <name evidence="9" type="ORF">UW52_C0031G0006</name>
</gene>
<dbReference type="Pfam" id="PF01386">
    <property type="entry name" value="Ribosomal_L25p"/>
    <property type="match status" value="1"/>
</dbReference>
<comment type="similarity">
    <text evidence="5">Belongs to the bacterial ribosomal protein bL25 family. CTC subfamily.</text>
</comment>
<sequence length="231" mass="25437">MKALPLEAKKRTVTGKRVKNLREAHVLPATIYGKTTKPISIQVEGDTFDRTFQQTGETGLIQLTVDGEKHPVLVKNVQRDPVSGLPVHVEFHQVSLKEKIHAKVPIVFTGESQAVKEKIGTLLQLLSEIEVEALPTDLPEHIEVDVSRLINVNDHMTVKELSMPENVALLTDPEIMVVKIGELLAPEPEPEPAPVEGEVVEGEAAGVEGEEKGTEEKKETPEKPEEPPKKE</sequence>
<dbReference type="Pfam" id="PF14693">
    <property type="entry name" value="Ribosomal_TL5_C"/>
    <property type="match status" value="1"/>
</dbReference>
<comment type="function">
    <text evidence="5">This is one of the proteins that binds to the 5S RNA in the ribosome where it forms part of the central protuberance.</text>
</comment>
<dbReference type="InterPro" id="IPR029751">
    <property type="entry name" value="Ribosomal_L25_dom"/>
</dbReference>
<comment type="caution">
    <text evidence="9">The sequence shown here is derived from an EMBL/GenBank/DDBJ whole genome shotgun (WGS) entry which is preliminary data.</text>
</comment>
<feature type="compositionally biased region" description="Low complexity" evidence="6">
    <location>
        <begin position="194"/>
        <end position="207"/>
    </location>
</feature>
<dbReference type="AlphaFoldDB" id="A0A0G1IL63"/>
<reference evidence="9 10" key="1">
    <citation type="journal article" date="2015" name="Nature">
        <title>rRNA introns, odd ribosomes, and small enigmatic genomes across a large radiation of phyla.</title>
        <authorList>
            <person name="Brown C.T."/>
            <person name="Hug L.A."/>
            <person name="Thomas B.C."/>
            <person name="Sharon I."/>
            <person name="Castelle C.J."/>
            <person name="Singh A."/>
            <person name="Wilkins M.J."/>
            <person name="Williams K.H."/>
            <person name="Banfield J.F."/>
        </authorList>
    </citation>
    <scope>NUCLEOTIDE SEQUENCE [LARGE SCALE GENOMIC DNA]</scope>
</reference>
<dbReference type="PANTHER" id="PTHR33284">
    <property type="entry name" value="RIBOSOMAL PROTEIN L25/GLN-TRNA SYNTHETASE, ANTI-CODON-BINDING DOMAIN-CONTAINING PROTEIN"/>
    <property type="match status" value="1"/>
</dbReference>
<name>A0A0G1IL63_9BACT</name>
<dbReference type="PANTHER" id="PTHR33284:SF1">
    <property type="entry name" value="RIBOSOMAL PROTEIN L25_GLN-TRNA SYNTHETASE, ANTI-CODON-BINDING DOMAIN-CONTAINING PROTEIN"/>
    <property type="match status" value="1"/>
</dbReference>
<evidence type="ECO:0000256" key="3">
    <source>
        <dbReference type="ARBA" id="ARBA00022980"/>
    </source>
</evidence>